<keyword evidence="1" id="KW-0132">Cell division</keyword>
<dbReference type="KEGG" id="gpi:GPICK_11015"/>
<dbReference type="Pfam" id="PF05164">
    <property type="entry name" value="ZapA"/>
    <property type="match status" value="1"/>
</dbReference>
<evidence type="ECO:0000313" key="2">
    <source>
        <dbReference type="Proteomes" id="UP000057609"/>
    </source>
</evidence>
<dbReference type="AlphaFoldDB" id="A0A0B5BAP8"/>
<proteinExistence type="predicted"/>
<keyword evidence="2" id="KW-1185">Reference proteome</keyword>
<evidence type="ECO:0000313" key="1">
    <source>
        <dbReference type="EMBL" id="AJE03808.1"/>
    </source>
</evidence>
<dbReference type="Proteomes" id="UP000057609">
    <property type="component" value="Chromosome"/>
</dbReference>
<dbReference type="GO" id="GO:0051301">
    <property type="term" value="P:cell division"/>
    <property type="evidence" value="ECO:0007669"/>
    <property type="project" value="UniProtKB-KW"/>
</dbReference>
<organism evidence="1 2">
    <name type="scientific">Geobacter pickeringii</name>
    <dbReference type="NCBI Taxonomy" id="345632"/>
    <lineage>
        <taxon>Bacteria</taxon>
        <taxon>Pseudomonadati</taxon>
        <taxon>Thermodesulfobacteriota</taxon>
        <taxon>Desulfuromonadia</taxon>
        <taxon>Geobacterales</taxon>
        <taxon>Geobacteraceae</taxon>
        <taxon>Geobacter</taxon>
    </lineage>
</organism>
<reference evidence="1 2" key="1">
    <citation type="journal article" date="2015" name="Genome Announc.">
        <title>Complete Genome of Geobacter pickeringii G13T, a Metal-Reducing Isolate from Sedimentary Kaolin Deposits.</title>
        <authorList>
            <person name="Badalamenti J.P."/>
            <person name="Bond D.R."/>
        </authorList>
    </citation>
    <scope>NUCLEOTIDE SEQUENCE [LARGE SCALE GENOMIC DNA]</scope>
    <source>
        <strain evidence="1 2">G13</strain>
    </source>
</reference>
<protein>
    <submittedName>
        <fullName evidence="1">Cell division protein ZapA</fullName>
    </submittedName>
</protein>
<name>A0A0B5BAP8_9BACT</name>
<dbReference type="STRING" id="345632.GPICK_11015"/>
<dbReference type="SUPFAM" id="SSF102829">
    <property type="entry name" value="Cell division protein ZapA-like"/>
    <property type="match status" value="1"/>
</dbReference>
<dbReference type="RefSeq" id="WP_039743172.1">
    <property type="nucleotide sequence ID" value="NZ_CP009788.1"/>
</dbReference>
<dbReference type="InterPro" id="IPR007838">
    <property type="entry name" value="Cell_div_ZapA-like"/>
</dbReference>
<dbReference type="OrthoDB" id="5398461at2"/>
<dbReference type="InterPro" id="IPR036192">
    <property type="entry name" value="Cell_div_ZapA-like_sf"/>
</dbReference>
<keyword evidence="1" id="KW-0131">Cell cycle</keyword>
<accession>A0A0B5BAP8</accession>
<sequence length="93" mass="10301">MKSSHRIKVLGKEITVRSSASPEQVQKIESLVNRKLAEAQASVPVGDPQIPVILALMNLAEGYVALAQAAEEQRELERAEIIRLSRRIDRVLS</sequence>
<dbReference type="HOGENOM" id="CLU_180762_0_0_7"/>
<dbReference type="EMBL" id="CP009788">
    <property type="protein sequence ID" value="AJE03808.1"/>
    <property type="molecule type" value="Genomic_DNA"/>
</dbReference>
<gene>
    <name evidence="1" type="ORF">GPICK_11015</name>
</gene>